<proteinExistence type="predicted"/>
<evidence type="ECO:0000259" key="3">
    <source>
        <dbReference type="PROSITE" id="PS50043"/>
    </source>
</evidence>
<feature type="region of interest" description="Disordered" evidence="2">
    <location>
        <begin position="721"/>
        <end position="743"/>
    </location>
</feature>
<dbReference type="InterPro" id="IPR011990">
    <property type="entry name" value="TPR-like_helical_dom_sf"/>
</dbReference>
<dbReference type="InterPro" id="IPR039420">
    <property type="entry name" value="WalR-like"/>
</dbReference>
<protein>
    <submittedName>
        <fullName evidence="4">LuxR C-terminal-related transcriptional regulator</fullName>
    </submittedName>
</protein>
<feature type="domain" description="HTH luxR-type" evidence="3">
    <location>
        <begin position="659"/>
        <end position="724"/>
    </location>
</feature>
<sequence length="743" mass="78062">MERGEPARPVQAAAARIERATGWRVDVEVVQPLLRAVHGDLDGVDAVARGVADQTELLARPFRPLDALAPACARAPAGAPGDAVVVALLHAIGAEDPLALRAALEDLDGSDAACTAALDAGLLRRVPGGVAPADPAVAARTWVDATDEQRTRALAALASRTPDPEARAWYDAWAATGPDAGCAQALVAAGERALGGGRAVRAGSAYEVAAALHPDPGAADALAVRAAEVFFVAGLLRHALALLRRRADETRDPATLATVHRMVGRVLLFEGELADAEAHLLAHAGPVAARHADLGLLLRAEALWVRAVDGRLATALPLIAEGGPPDDDSPRFVKACWTGLRNMLGTGVERTELEERAAEFRAMPADDPEATMVGYVILHAAMLMDARDIADEVLEVLRHRQVREGAAANRALVLAGASELAWWRGDWALARSSAQEALDLASLRGDTISPARAVLTLARCFYAGDGAAAADELLERYLPSVPGWSHPALLAARGHGHLVRGRTDQAVAELRAAIEAETQPESGLPHAKMSAAGGDHVTALVLAGRLDEAASFLDRWRSDPGASGRWAQGAARRCDALLLEGEEADDATAEAVALLQDFPLEQGRALLEQGWRQLHGHDAEAALSSFRAALRRFVGLGATAWARQAEAGLADPAISDDGVRHALGRLSPQERQLVGLVAEGLTNREVATALHLSPKTVENRLTGIYAALGVRSRVDLVRRVGEGRGGPLRNQGDIPLPGRSATP</sequence>
<dbReference type="PROSITE" id="PS50043">
    <property type="entry name" value="HTH_LUXR_2"/>
    <property type="match status" value="1"/>
</dbReference>
<keyword evidence="1" id="KW-0238">DNA-binding</keyword>
<evidence type="ECO:0000256" key="1">
    <source>
        <dbReference type="ARBA" id="ARBA00023125"/>
    </source>
</evidence>
<dbReference type="GO" id="GO:0003677">
    <property type="term" value="F:DNA binding"/>
    <property type="evidence" value="ECO:0007669"/>
    <property type="project" value="UniProtKB-KW"/>
</dbReference>
<dbReference type="AlphaFoldDB" id="A0AAE9YGT4"/>
<dbReference type="InterPro" id="IPR036388">
    <property type="entry name" value="WH-like_DNA-bd_sf"/>
</dbReference>
<dbReference type="Pfam" id="PF00196">
    <property type="entry name" value="GerE"/>
    <property type="match status" value="1"/>
</dbReference>
<dbReference type="InterPro" id="IPR000792">
    <property type="entry name" value="Tscrpt_reg_LuxR_C"/>
</dbReference>
<dbReference type="RefSeq" id="WP_272737032.1">
    <property type="nucleotide sequence ID" value="NZ_CP116942.1"/>
</dbReference>
<evidence type="ECO:0000313" key="4">
    <source>
        <dbReference type="EMBL" id="WCO67511.1"/>
    </source>
</evidence>
<dbReference type="PRINTS" id="PR00038">
    <property type="entry name" value="HTHLUXR"/>
</dbReference>
<dbReference type="CDD" id="cd06170">
    <property type="entry name" value="LuxR_C_like"/>
    <property type="match status" value="1"/>
</dbReference>
<dbReference type="PANTHER" id="PTHR43214">
    <property type="entry name" value="TWO-COMPONENT RESPONSE REGULATOR"/>
    <property type="match status" value="1"/>
</dbReference>
<dbReference type="GO" id="GO:0006355">
    <property type="term" value="P:regulation of DNA-templated transcription"/>
    <property type="evidence" value="ECO:0007669"/>
    <property type="project" value="InterPro"/>
</dbReference>
<evidence type="ECO:0000313" key="5">
    <source>
        <dbReference type="Proteomes" id="UP001216390"/>
    </source>
</evidence>
<accession>A0AAE9YGT4</accession>
<evidence type="ECO:0000256" key="2">
    <source>
        <dbReference type="SAM" id="MobiDB-lite"/>
    </source>
</evidence>
<keyword evidence="5" id="KW-1185">Reference proteome</keyword>
<dbReference type="Gene3D" id="1.25.40.10">
    <property type="entry name" value="Tetratricopeptide repeat domain"/>
    <property type="match status" value="1"/>
</dbReference>
<dbReference type="PANTHER" id="PTHR43214:SF42">
    <property type="entry name" value="TRANSCRIPTIONAL REGULATORY PROTEIN DESR"/>
    <property type="match status" value="1"/>
</dbReference>
<dbReference type="Proteomes" id="UP001216390">
    <property type="component" value="Chromosome"/>
</dbReference>
<reference evidence="4" key="1">
    <citation type="submission" date="2023-01" db="EMBL/GenBank/DDBJ databases">
        <title>The diversity of Class Acidimicrobiia in South China Sea sediment environments and the proposal of Iamia marina sp. nov., a novel species of the genus Iamia.</title>
        <authorList>
            <person name="He Y."/>
            <person name="Tian X."/>
        </authorList>
    </citation>
    <scope>NUCLEOTIDE SEQUENCE</scope>
    <source>
        <strain evidence="4">DSM 19957</strain>
    </source>
</reference>
<dbReference type="SUPFAM" id="SSF46894">
    <property type="entry name" value="C-terminal effector domain of the bipartite response regulators"/>
    <property type="match status" value="1"/>
</dbReference>
<gene>
    <name evidence="4" type="ORF">PO878_02100</name>
</gene>
<dbReference type="SMART" id="SM00421">
    <property type="entry name" value="HTH_LUXR"/>
    <property type="match status" value="1"/>
</dbReference>
<organism evidence="4 5">
    <name type="scientific">Iamia majanohamensis</name>
    <dbReference type="NCBI Taxonomy" id="467976"/>
    <lineage>
        <taxon>Bacteria</taxon>
        <taxon>Bacillati</taxon>
        <taxon>Actinomycetota</taxon>
        <taxon>Acidimicrobiia</taxon>
        <taxon>Acidimicrobiales</taxon>
        <taxon>Iamiaceae</taxon>
        <taxon>Iamia</taxon>
    </lineage>
</organism>
<dbReference type="InterPro" id="IPR016032">
    <property type="entry name" value="Sig_transdc_resp-reg_C-effctor"/>
</dbReference>
<dbReference type="Gene3D" id="1.10.10.10">
    <property type="entry name" value="Winged helix-like DNA-binding domain superfamily/Winged helix DNA-binding domain"/>
    <property type="match status" value="1"/>
</dbReference>
<name>A0AAE9YGT4_9ACTN</name>
<dbReference type="KEGG" id="ima:PO878_02100"/>
<dbReference type="EMBL" id="CP116942">
    <property type="protein sequence ID" value="WCO67511.1"/>
    <property type="molecule type" value="Genomic_DNA"/>
</dbReference>